<gene>
    <name evidence="4" type="ORF">IAD15_04625</name>
</gene>
<dbReference type="InterPro" id="IPR008978">
    <property type="entry name" value="HSP20-like_chaperone"/>
</dbReference>
<reference evidence="4" key="2">
    <citation type="journal article" date="2021" name="PeerJ">
        <title>Extensive microbial diversity within the chicken gut microbiome revealed by metagenomics and culture.</title>
        <authorList>
            <person name="Gilroy R."/>
            <person name="Ravi A."/>
            <person name="Getino M."/>
            <person name="Pursley I."/>
            <person name="Horton D.L."/>
            <person name="Alikhan N.F."/>
            <person name="Baker D."/>
            <person name="Gharbi K."/>
            <person name="Hall N."/>
            <person name="Watson M."/>
            <person name="Adriaenssens E.M."/>
            <person name="Foster-Nyarko E."/>
            <person name="Jarju S."/>
            <person name="Secka A."/>
            <person name="Antonio M."/>
            <person name="Oren A."/>
            <person name="Chaudhuri R.R."/>
            <person name="La Ragione R."/>
            <person name="Hildebrand F."/>
            <person name="Pallen M.J."/>
        </authorList>
    </citation>
    <scope>NUCLEOTIDE SEQUENCE</scope>
    <source>
        <strain evidence="4">CHK195-11698</strain>
    </source>
</reference>
<sequence>MKFYPGNSDLWNDTLDELWNRNGYTNSEMKTDITEVNGEYVLEVALPGVKKEDIRIELDQGYLTIAASRHHHPSTANGHMIHQERYVGKMSRSFYVGDSLTEEYVKASYENGELTLRFPKEIKVVPEKKHISID</sequence>
<protein>
    <submittedName>
        <fullName evidence="4">Hsp20/alpha crystallin family protein</fullName>
    </submittedName>
</protein>
<dbReference type="EMBL" id="DVMJ01000040">
    <property type="protein sequence ID" value="HIU13335.1"/>
    <property type="molecule type" value="Genomic_DNA"/>
</dbReference>
<evidence type="ECO:0000313" key="4">
    <source>
        <dbReference type="EMBL" id="HIU13335.1"/>
    </source>
</evidence>
<dbReference type="SUPFAM" id="SSF49764">
    <property type="entry name" value="HSP20-like chaperones"/>
    <property type="match status" value="1"/>
</dbReference>
<dbReference type="AlphaFoldDB" id="A0A9D1HMM3"/>
<proteinExistence type="inferred from homology"/>
<dbReference type="Gene3D" id="2.60.40.790">
    <property type="match status" value="1"/>
</dbReference>
<dbReference type="Pfam" id="PF00011">
    <property type="entry name" value="HSP20"/>
    <property type="match status" value="1"/>
</dbReference>
<reference evidence="4" key="1">
    <citation type="submission" date="2020-10" db="EMBL/GenBank/DDBJ databases">
        <authorList>
            <person name="Gilroy R."/>
        </authorList>
    </citation>
    <scope>NUCLEOTIDE SEQUENCE</scope>
    <source>
        <strain evidence="4">CHK195-11698</strain>
    </source>
</reference>
<accession>A0A9D1HMM3</accession>
<evidence type="ECO:0000256" key="2">
    <source>
        <dbReference type="RuleBase" id="RU003616"/>
    </source>
</evidence>
<evidence type="ECO:0000259" key="3">
    <source>
        <dbReference type="PROSITE" id="PS01031"/>
    </source>
</evidence>
<comment type="caution">
    <text evidence="4">The sequence shown here is derived from an EMBL/GenBank/DDBJ whole genome shotgun (WGS) entry which is preliminary data.</text>
</comment>
<dbReference type="PANTHER" id="PTHR11527">
    <property type="entry name" value="HEAT-SHOCK PROTEIN 20 FAMILY MEMBER"/>
    <property type="match status" value="1"/>
</dbReference>
<organism evidence="4 5">
    <name type="scientific">Candidatus Fimiplasma intestinipullorum</name>
    <dbReference type="NCBI Taxonomy" id="2840825"/>
    <lineage>
        <taxon>Bacteria</taxon>
        <taxon>Bacillati</taxon>
        <taxon>Bacillota</taxon>
        <taxon>Clostridia</taxon>
        <taxon>Eubacteriales</taxon>
        <taxon>Candidatus Fimiplasma</taxon>
    </lineage>
</organism>
<feature type="domain" description="SHSP" evidence="3">
    <location>
        <begin position="20"/>
        <end position="134"/>
    </location>
</feature>
<evidence type="ECO:0000256" key="1">
    <source>
        <dbReference type="PROSITE-ProRule" id="PRU00285"/>
    </source>
</evidence>
<evidence type="ECO:0000313" key="5">
    <source>
        <dbReference type="Proteomes" id="UP000824175"/>
    </source>
</evidence>
<dbReference type="InterPro" id="IPR031107">
    <property type="entry name" value="Small_HSP"/>
</dbReference>
<name>A0A9D1HMM3_9FIRM</name>
<dbReference type="Proteomes" id="UP000824175">
    <property type="component" value="Unassembled WGS sequence"/>
</dbReference>
<dbReference type="PROSITE" id="PS01031">
    <property type="entry name" value="SHSP"/>
    <property type="match status" value="1"/>
</dbReference>
<dbReference type="InterPro" id="IPR002068">
    <property type="entry name" value="A-crystallin/Hsp20_dom"/>
</dbReference>
<dbReference type="CDD" id="cd06471">
    <property type="entry name" value="ACD_LpsHSP_like"/>
    <property type="match status" value="1"/>
</dbReference>
<comment type="similarity">
    <text evidence="1 2">Belongs to the small heat shock protein (HSP20) family.</text>
</comment>